<dbReference type="GO" id="GO:0003723">
    <property type="term" value="F:RNA binding"/>
    <property type="evidence" value="ECO:0007669"/>
    <property type="project" value="InterPro"/>
</dbReference>
<dbReference type="Pfam" id="PF20431">
    <property type="entry name" value="E_motif"/>
    <property type="match status" value="1"/>
</dbReference>
<dbReference type="InterPro" id="IPR046848">
    <property type="entry name" value="E_motif"/>
</dbReference>
<organism evidence="1 2">
    <name type="scientific">Acer yangbiense</name>
    <dbReference type="NCBI Taxonomy" id="1000413"/>
    <lineage>
        <taxon>Eukaryota</taxon>
        <taxon>Viridiplantae</taxon>
        <taxon>Streptophyta</taxon>
        <taxon>Embryophyta</taxon>
        <taxon>Tracheophyta</taxon>
        <taxon>Spermatophyta</taxon>
        <taxon>Magnoliopsida</taxon>
        <taxon>eudicotyledons</taxon>
        <taxon>Gunneridae</taxon>
        <taxon>Pentapetalae</taxon>
        <taxon>rosids</taxon>
        <taxon>malvids</taxon>
        <taxon>Sapindales</taxon>
        <taxon>Sapindaceae</taxon>
        <taxon>Hippocastanoideae</taxon>
        <taxon>Acereae</taxon>
        <taxon>Acer</taxon>
    </lineage>
</organism>
<dbReference type="Proteomes" id="UP000323000">
    <property type="component" value="Chromosome 7"/>
</dbReference>
<dbReference type="InterPro" id="IPR011990">
    <property type="entry name" value="TPR-like_helical_dom_sf"/>
</dbReference>
<dbReference type="PANTHER" id="PTHR47926:SF347">
    <property type="entry name" value="PENTATRICOPEPTIDE REPEAT-CONTAINING PROTEIN"/>
    <property type="match status" value="1"/>
</dbReference>
<proteinExistence type="predicted"/>
<dbReference type="PANTHER" id="PTHR47926">
    <property type="entry name" value="PENTATRICOPEPTIDE REPEAT-CONTAINING PROTEIN"/>
    <property type="match status" value="1"/>
</dbReference>
<keyword evidence="2" id="KW-1185">Reference proteome</keyword>
<evidence type="ECO:0000313" key="1">
    <source>
        <dbReference type="EMBL" id="TXG57555.1"/>
    </source>
</evidence>
<dbReference type="EMBL" id="VAHF01000007">
    <property type="protein sequence ID" value="TXG57555.1"/>
    <property type="molecule type" value="Genomic_DNA"/>
</dbReference>
<name>A0A5C7HL90_9ROSI</name>
<protein>
    <recommendedName>
        <fullName evidence="3">Pentacotripeptide-repeat region of PRORP domain-containing protein</fullName>
    </recommendedName>
</protein>
<evidence type="ECO:0008006" key="3">
    <source>
        <dbReference type="Google" id="ProtNLM"/>
    </source>
</evidence>
<comment type="caution">
    <text evidence="1">The sequence shown here is derived from an EMBL/GenBank/DDBJ whole genome shotgun (WGS) entry which is preliminary data.</text>
</comment>
<gene>
    <name evidence="1" type="ORF">EZV62_015384</name>
</gene>
<dbReference type="InterPro" id="IPR046960">
    <property type="entry name" value="PPR_At4g14850-like_plant"/>
</dbReference>
<sequence length="144" mass="16488">MVDIFARAGHLKEAYNFITNMPIEPDPTVWGTLLSACNIHNANDIKEVQDEVRKRLLELEPKRSGNLVIIANMYAEVGMWDKAANVRRVMKDIGLKKIRGESSIELGGSIRRFYSRDDSRIDLEGTYELFDSLNLHMKMVNFLS</sequence>
<evidence type="ECO:0000313" key="2">
    <source>
        <dbReference type="Proteomes" id="UP000323000"/>
    </source>
</evidence>
<accession>A0A5C7HL90</accession>
<dbReference type="Gene3D" id="1.25.40.10">
    <property type="entry name" value="Tetratricopeptide repeat domain"/>
    <property type="match status" value="1"/>
</dbReference>
<reference evidence="2" key="1">
    <citation type="journal article" date="2019" name="Gigascience">
        <title>De novo genome assembly of the endangered Acer yangbiense, a plant species with extremely small populations endemic to Yunnan Province, China.</title>
        <authorList>
            <person name="Yang J."/>
            <person name="Wariss H.M."/>
            <person name="Tao L."/>
            <person name="Zhang R."/>
            <person name="Yun Q."/>
            <person name="Hollingsworth P."/>
            <person name="Dao Z."/>
            <person name="Luo G."/>
            <person name="Guo H."/>
            <person name="Ma Y."/>
            <person name="Sun W."/>
        </authorList>
    </citation>
    <scope>NUCLEOTIDE SEQUENCE [LARGE SCALE GENOMIC DNA]</scope>
    <source>
        <strain evidence="2">cv. Malutang</strain>
    </source>
</reference>
<dbReference type="AlphaFoldDB" id="A0A5C7HL90"/>
<dbReference type="GO" id="GO:0009451">
    <property type="term" value="P:RNA modification"/>
    <property type="evidence" value="ECO:0007669"/>
    <property type="project" value="InterPro"/>
</dbReference>
<dbReference type="OrthoDB" id="1737892at2759"/>